<accession>A0A9D4K7M4</accession>
<name>A0A9D4K7M4_DREPO</name>
<evidence type="ECO:0000313" key="1">
    <source>
        <dbReference type="EMBL" id="KAH3834459.1"/>
    </source>
</evidence>
<dbReference type="Proteomes" id="UP000828390">
    <property type="component" value="Unassembled WGS sequence"/>
</dbReference>
<keyword evidence="2" id="KW-1185">Reference proteome</keyword>
<reference evidence="1" key="1">
    <citation type="journal article" date="2019" name="bioRxiv">
        <title>The Genome of the Zebra Mussel, Dreissena polymorpha: A Resource for Invasive Species Research.</title>
        <authorList>
            <person name="McCartney M.A."/>
            <person name="Auch B."/>
            <person name="Kono T."/>
            <person name="Mallez S."/>
            <person name="Zhang Y."/>
            <person name="Obille A."/>
            <person name="Becker A."/>
            <person name="Abrahante J.E."/>
            <person name="Garbe J."/>
            <person name="Badalamenti J.P."/>
            <person name="Herman A."/>
            <person name="Mangelson H."/>
            <person name="Liachko I."/>
            <person name="Sullivan S."/>
            <person name="Sone E.D."/>
            <person name="Koren S."/>
            <person name="Silverstein K.A.T."/>
            <person name="Beckman K.B."/>
            <person name="Gohl D.M."/>
        </authorList>
    </citation>
    <scope>NUCLEOTIDE SEQUENCE</scope>
    <source>
        <strain evidence="1">Duluth1</strain>
        <tissue evidence="1">Whole animal</tissue>
    </source>
</reference>
<reference evidence="1" key="2">
    <citation type="submission" date="2020-11" db="EMBL/GenBank/DDBJ databases">
        <authorList>
            <person name="McCartney M.A."/>
            <person name="Auch B."/>
            <person name="Kono T."/>
            <person name="Mallez S."/>
            <person name="Becker A."/>
            <person name="Gohl D.M."/>
            <person name="Silverstein K.A.T."/>
            <person name="Koren S."/>
            <person name="Bechman K.B."/>
            <person name="Herman A."/>
            <person name="Abrahante J.E."/>
            <person name="Garbe J."/>
        </authorList>
    </citation>
    <scope>NUCLEOTIDE SEQUENCE</scope>
    <source>
        <strain evidence="1">Duluth1</strain>
        <tissue evidence="1">Whole animal</tissue>
    </source>
</reference>
<dbReference type="EMBL" id="JAIWYP010000004">
    <property type="protein sequence ID" value="KAH3834459.1"/>
    <property type="molecule type" value="Genomic_DNA"/>
</dbReference>
<protein>
    <submittedName>
        <fullName evidence="1">Uncharacterized protein</fullName>
    </submittedName>
</protein>
<comment type="caution">
    <text evidence="1">The sequence shown here is derived from an EMBL/GenBank/DDBJ whole genome shotgun (WGS) entry which is preliminary data.</text>
</comment>
<sequence length="73" mass="8379">MRDDDTEMFQKINSSIESNIYSCTLSINLLFDGLNVDLPLVCPSEQSYPYSRAWVRVQTKPAFAFSRSPEEAR</sequence>
<organism evidence="1 2">
    <name type="scientific">Dreissena polymorpha</name>
    <name type="common">Zebra mussel</name>
    <name type="synonym">Mytilus polymorpha</name>
    <dbReference type="NCBI Taxonomy" id="45954"/>
    <lineage>
        <taxon>Eukaryota</taxon>
        <taxon>Metazoa</taxon>
        <taxon>Spiralia</taxon>
        <taxon>Lophotrochozoa</taxon>
        <taxon>Mollusca</taxon>
        <taxon>Bivalvia</taxon>
        <taxon>Autobranchia</taxon>
        <taxon>Heteroconchia</taxon>
        <taxon>Euheterodonta</taxon>
        <taxon>Imparidentia</taxon>
        <taxon>Neoheterodontei</taxon>
        <taxon>Myida</taxon>
        <taxon>Dreissenoidea</taxon>
        <taxon>Dreissenidae</taxon>
        <taxon>Dreissena</taxon>
    </lineage>
</organism>
<dbReference type="AlphaFoldDB" id="A0A9D4K7M4"/>
<evidence type="ECO:0000313" key="2">
    <source>
        <dbReference type="Proteomes" id="UP000828390"/>
    </source>
</evidence>
<proteinExistence type="predicted"/>
<gene>
    <name evidence="1" type="ORF">DPMN_107785</name>
</gene>